<evidence type="ECO:0000256" key="5">
    <source>
        <dbReference type="ARBA" id="ARBA00022694"/>
    </source>
</evidence>
<dbReference type="EMBL" id="NBVN01000004">
    <property type="protein sequence ID" value="PUA32180.1"/>
    <property type="molecule type" value="Genomic_DNA"/>
</dbReference>
<keyword evidence="3 7" id="KW-0808">Transferase</keyword>
<dbReference type="InterPro" id="IPR029063">
    <property type="entry name" value="SAM-dependent_MTases_sf"/>
</dbReference>
<dbReference type="PROSITE" id="PS51684">
    <property type="entry name" value="SAM_MT_TRM5_TYW2"/>
    <property type="match status" value="1"/>
</dbReference>
<protein>
    <submittedName>
        <fullName evidence="7">Methyltransferase</fullName>
    </submittedName>
</protein>
<dbReference type="InterPro" id="IPR056743">
    <property type="entry name" value="TRM5-TYW2-like_MTfase"/>
</dbReference>
<name>A0A2R7Y3U7_9CREN</name>
<dbReference type="SUPFAM" id="SSF53335">
    <property type="entry name" value="S-adenosyl-L-methionine-dependent methyltransferases"/>
    <property type="match status" value="1"/>
</dbReference>
<evidence type="ECO:0000259" key="6">
    <source>
        <dbReference type="PROSITE" id="PS51684"/>
    </source>
</evidence>
<dbReference type="Gene3D" id="3.40.50.150">
    <property type="entry name" value="Vaccinia Virus protein VP39"/>
    <property type="match status" value="1"/>
</dbReference>
<dbReference type="Gene3D" id="3.30.300.110">
    <property type="entry name" value="Met-10+ protein-like domains"/>
    <property type="match status" value="1"/>
</dbReference>
<dbReference type="InterPro" id="IPR056744">
    <property type="entry name" value="TRM5/TYW2-like_N"/>
</dbReference>
<dbReference type="Pfam" id="PF02475">
    <property type="entry name" value="TRM5-TYW2_MTfase"/>
    <property type="match status" value="1"/>
</dbReference>
<keyword evidence="5" id="KW-0819">tRNA processing</keyword>
<keyword evidence="2 7" id="KW-0489">Methyltransferase</keyword>
<gene>
    <name evidence="7" type="ORF">B7O98_05775</name>
</gene>
<evidence type="ECO:0000256" key="1">
    <source>
        <dbReference type="ARBA" id="ARBA00022490"/>
    </source>
</evidence>
<dbReference type="PANTHER" id="PTHR23245">
    <property type="entry name" value="TRNA METHYLTRANSFERASE"/>
    <property type="match status" value="1"/>
</dbReference>
<evidence type="ECO:0000313" key="8">
    <source>
        <dbReference type="Proteomes" id="UP000244093"/>
    </source>
</evidence>
<dbReference type="AlphaFoldDB" id="A0A2R7Y3U7"/>
<evidence type="ECO:0000256" key="4">
    <source>
        <dbReference type="ARBA" id="ARBA00022691"/>
    </source>
</evidence>
<evidence type="ECO:0000256" key="3">
    <source>
        <dbReference type="ARBA" id="ARBA00022679"/>
    </source>
</evidence>
<evidence type="ECO:0000256" key="2">
    <source>
        <dbReference type="ARBA" id="ARBA00022603"/>
    </source>
</evidence>
<accession>A0A2R7Y3U7</accession>
<sequence length="288" mass="32389">MSRGKLLREIVADLYGVEAAKKVWGRLEVIGDIAILRKPPDLNIEFFKPVAEVLLKKLPYVKSVWLAISPIKSEHRVREYVHLAGEPRSETIYKEHGCLFKIDILNVYISPTLSYEHIRIAKLVMKNENIINMFAGAGLFSIIIAKHAKPTKILSIDINPRAYALMLENVKINKVEDVVQPVLGDAAEVVKAYRGWADRVLMPLPELSYKYLSEAVEALKAKGFIHVYDFVTAENPTEALRLGSLKFSSKLSGLGVKASINHGRVVRSVGPKYYQIVLDIEIVKDEIK</sequence>
<organism evidence="7 8">
    <name type="scientific">Zestosphaera tikiterensis</name>
    <dbReference type="NCBI Taxonomy" id="1973259"/>
    <lineage>
        <taxon>Archaea</taxon>
        <taxon>Thermoproteota</taxon>
        <taxon>Thermoprotei</taxon>
        <taxon>Desulfurococcales</taxon>
        <taxon>Desulfurococcaceae</taxon>
        <taxon>Zestosphaera</taxon>
    </lineage>
</organism>
<keyword evidence="4" id="KW-0949">S-adenosyl-L-methionine</keyword>
<proteinExistence type="predicted"/>
<dbReference type="Proteomes" id="UP000244093">
    <property type="component" value="Unassembled WGS sequence"/>
</dbReference>
<dbReference type="GO" id="GO:0002939">
    <property type="term" value="P:tRNA N1-guanine methylation"/>
    <property type="evidence" value="ECO:0007669"/>
    <property type="project" value="TreeGrafter"/>
</dbReference>
<comment type="caution">
    <text evidence="7">The sequence shown here is derived from an EMBL/GenBank/DDBJ whole genome shotgun (WGS) entry which is preliminary data.</text>
</comment>
<dbReference type="CDD" id="cd02440">
    <property type="entry name" value="AdoMet_MTases"/>
    <property type="match status" value="1"/>
</dbReference>
<dbReference type="GO" id="GO:0005737">
    <property type="term" value="C:cytoplasm"/>
    <property type="evidence" value="ECO:0007669"/>
    <property type="project" value="TreeGrafter"/>
</dbReference>
<dbReference type="InterPro" id="IPR030382">
    <property type="entry name" value="MeTrfase_TRM5/TYW2"/>
</dbReference>
<feature type="domain" description="SAM-dependent methyltransferase TRM5/TYW2-type" evidence="6">
    <location>
        <begin position="27"/>
        <end position="284"/>
    </location>
</feature>
<evidence type="ECO:0000313" key="7">
    <source>
        <dbReference type="EMBL" id="PUA32180.1"/>
    </source>
</evidence>
<dbReference type="PANTHER" id="PTHR23245:SF36">
    <property type="entry name" value="TRNA (GUANINE(37)-N1)-METHYLTRANSFERASE"/>
    <property type="match status" value="1"/>
</dbReference>
<dbReference type="Pfam" id="PF25133">
    <property type="entry name" value="TYW2_N_2"/>
    <property type="match status" value="1"/>
</dbReference>
<reference evidence="7 8" key="1">
    <citation type="journal article" date="2018" name="Syst. Appl. Microbiol.">
        <title>A new symbiotic nanoarchaeote (Candidatus Nanoclepta minutus) and its host (Zestosphaera tikiterensis gen. nov., sp. nov.) from a New Zealand hot spring.</title>
        <authorList>
            <person name="St John E."/>
            <person name="Liu Y."/>
            <person name="Podar M."/>
            <person name="Stott M.B."/>
            <person name="Meneghin J."/>
            <person name="Chen Z."/>
            <person name="Lagutin K."/>
            <person name="Mitchell K."/>
            <person name="Reysenbach A.L."/>
        </authorList>
    </citation>
    <scope>NUCLEOTIDE SEQUENCE [LARGE SCALE GENOMIC DNA]</scope>
    <source>
        <strain evidence="7">NZ3</strain>
    </source>
</reference>
<keyword evidence="1" id="KW-0963">Cytoplasm</keyword>
<dbReference type="GO" id="GO:0008175">
    <property type="term" value="F:tRNA methyltransferase activity"/>
    <property type="evidence" value="ECO:0007669"/>
    <property type="project" value="TreeGrafter"/>
</dbReference>